<evidence type="ECO:0000313" key="2">
    <source>
        <dbReference type="EMBL" id="CAG8846004.1"/>
    </source>
</evidence>
<feature type="non-terminal residue" evidence="2">
    <location>
        <position position="1"/>
    </location>
</feature>
<accession>A0ABN7X2C3</accession>
<comment type="caution">
    <text evidence="2">The sequence shown here is derived from an EMBL/GenBank/DDBJ whole genome shotgun (WGS) entry which is preliminary data.</text>
</comment>
<evidence type="ECO:0000313" key="3">
    <source>
        <dbReference type="Proteomes" id="UP000789901"/>
    </source>
</evidence>
<feature type="signal peptide" evidence="1">
    <location>
        <begin position="1"/>
        <end position="25"/>
    </location>
</feature>
<gene>
    <name evidence="2" type="ORF">GMARGA_LOCUS37946</name>
</gene>
<name>A0ABN7X2C3_GIGMA</name>
<reference evidence="2 3" key="1">
    <citation type="submission" date="2021-06" db="EMBL/GenBank/DDBJ databases">
        <authorList>
            <person name="Kallberg Y."/>
            <person name="Tangrot J."/>
            <person name="Rosling A."/>
        </authorList>
    </citation>
    <scope>NUCLEOTIDE SEQUENCE [LARGE SCALE GENOMIC DNA]</scope>
    <source>
        <strain evidence="2 3">120-4 pot B 10/14</strain>
    </source>
</reference>
<keyword evidence="1" id="KW-0732">Signal</keyword>
<proteinExistence type="predicted"/>
<organism evidence="2 3">
    <name type="scientific">Gigaspora margarita</name>
    <dbReference type="NCBI Taxonomy" id="4874"/>
    <lineage>
        <taxon>Eukaryota</taxon>
        <taxon>Fungi</taxon>
        <taxon>Fungi incertae sedis</taxon>
        <taxon>Mucoromycota</taxon>
        <taxon>Glomeromycotina</taxon>
        <taxon>Glomeromycetes</taxon>
        <taxon>Diversisporales</taxon>
        <taxon>Gigasporaceae</taxon>
        <taxon>Gigaspora</taxon>
    </lineage>
</organism>
<protein>
    <submittedName>
        <fullName evidence="2">4950_t:CDS:1</fullName>
    </submittedName>
</protein>
<evidence type="ECO:0000256" key="1">
    <source>
        <dbReference type="SAM" id="SignalP"/>
    </source>
</evidence>
<dbReference type="Proteomes" id="UP000789901">
    <property type="component" value="Unassembled WGS sequence"/>
</dbReference>
<feature type="chain" id="PRO_5045430038" evidence="1">
    <location>
        <begin position="26"/>
        <end position="84"/>
    </location>
</feature>
<feature type="non-terminal residue" evidence="2">
    <location>
        <position position="84"/>
    </location>
</feature>
<keyword evidence="3" id="KW-1185">Reference proteome</keyword>
<dbReference type="EMBL" id="CAJVQB010081745">
    <property type="protein sequence ID" value="CAG8846004.1"/>
    <property type="molecule type" value="Genomic_DNA"/>
</dbReference>
<sequence length="84" mass="9378">IMKKFVIATMLVVAIIILMLQNVKSIDNVSCNIVSGNSNCSYLTCYAPNYKIYYCYGVDALHNRGCRCDSCDDRAKPKKVADCN</sequence>